<dbReference type="SUPFAM" id="SSF46785">
    <property type="entry name" value="Winged helix' DNA-binding domain"/>
    <property type="match status" value="1"/>
</dbReference>
<evidence type="ECO:0008006" key="3">
    <source>
        <dbReference type="Google" id="ProtNLM"/>
    </source>
</evidence>
<gene>
    <name evidence="1" type="ORF">MPEBLZ_00169</name>
</gene>
<comment type="caution">
    <text evidence="1">The sequence shown here is derived from an EMBL/GenBank/DDBJ whole genome shotgun (WGS) entry which is preliminary data.</text>
</comment>
<dbReference type="AlphaFoldDB" id="A0A0P8CE20"/>
<sequence length="113" mass="12967">MSLEKLFTGSATAKIIDILWEYQDMDLTLTDISDEAGIHYTTLMKALPELEKLGLVTMTRQVGNAKLYQINRDDIVVKKLVKFLNSLNIRFAEQEITQQKLQHQKLKEDPICA</sequence>
<accession>A0A0P8CE20</accession>
<dbReference type="Gene3D" id="1.10.10.10">
    <property type="entry name" value="Winged helix-like DNA-binding domain superfamily/Winged helix DNA-binding domain"/>
    <property type="match status" value="1"/>
</dbReference>
<organism evidence="1 2">
    <name type="scientific">Candidatus Methanoperedens nitratireducens</name>
    <dbReference type="NCBI Taxonomy" id="1392998"/>
    <lineage>
        <taxon>Archaea</taxon>
        <taxon>Methanobacteriati</taxon>
        <taxon>Methanobacteriota</taxon>
        <taxon>Stenosarchaea group</taxon>
        <taxon>Methanomicrobia</taxon>
        <taxon>Methanosarcinales</taxon>
        <taxon>ANME-2 cluster</taxon>
        <taxon>Candidatus Methanoperedentaceae</taxon>
        <taxon>Candidatus Methanoperedens</taxon>
    </lineage>
</organism>
<dbReference type="InterPro" id="IPR036388">
    <property type="entry name" value="WH-like_DNA-bd_sf"/>
</dbReference>
<dbReference type="EMBL" id="LKCM01000015">
    <property type="protein sequence ID" value="KPQ45288.1"/>
    <property type="molecule type" value="Genomic_DNA"/>
</dbReference>
<dbReference type="Proteomes" id="UP000050360">
    <property type="component" value="Unassembled WGS sequence"/>
</dbReference>
<proteinExistence type="predicted"/>
<evidence type="ECO:0000313" key="2">
    <source>
        <dbReference type="Proteomes" id="UP000050360"/>
    </source>
</evidence>
<protein>
    <recommendedName>
        <fullName evidence="3">HTH arsR-type domain-containing protein</fullName>
    </recommendedName>
</protein>
<reference evidence="1 2" key="1">
    <citation type="submission" date="2015-09" db="EMBL/GenBank/DDBJ databases">
        <title>A metagenomics-based metabolic model of nitrate-dependent anaerobic oxidation of methane by Methanoperedens-like archaea.</title>
        <authorList>
            <person name="Arshad A."/>
            <person name="Speth D.R."/>
            <person name="De Graaf R.M."/>
            <person name="Op Den Camp H.J."/>
            <person name="Jetten M.S."/>
            <person name="Welte C.U."/>
        </authorList>
    </citation>
    <scope>NUCLEOTIDE SEQUENCE [LARGE SCALE GENOMIC DNA]</scope>
</reference>
<name>A0A0P8CE20_9EURY</name>
<evidence type="ECO:0000313" key="1">
    <source>
        <dbReference type="EMBL" id="KPQ45288.1"/>
    </source>
</evidence>
<dbReference type="InterPro" id="IPR011991">
    <property type="entry name" value="ArsR-like_HTH"/>
</dbReference>
<dbReference type="InterPro" id="IPR036390">
    <property type="entry name" value="WH_DNA-bd_sf"/>
</dbReference>
<dbReference type="CDD" id="cd00090">
    <property type="entry name" value="HTH_ARSR"/>
    <property type="match status" value="1"/>
</dbReference>